<protein>
    <submittedName>
        <fullName evidence="2">Uncharacterized protein</fullName>
    </submittedName>
</protein>
<evidence type="ECO:0000313" key="2">
    <source>
        <dbReference type="EMBL" id="KAF1951000.1"/>
    </source>
</evidence>
<keyword evidence="3" id="KW-1185">Reference proteome</keyword>
<sequence length="551" mass="58178">MARFNVSTALLGVVLAFEIFANAAAPSDSPRDADLGQSGYVGGDHNIDRDALSQFKQLWNVTFKPEEKHYAKPLVHTLQSGKQIVFTASTENVIRSIDAATGEVLAERQVAQPWAMSGARCESESRNMGIMGAPVVYPDYDIAFFYAKSYIEDYRAPGGAAPAINGVYYLYAVYLETLLDVYKFPLSMDDYPADNDARRIFIGGLVLQQTSLTLVNDVVYAGFGGLCDAFNYTGTVVAININTRSINRWVTQAGQGSSYSDDWTLKHGGGAAGISQAGMSLASDGEDVFFAVDNGSGPLGAANSTAPIAGHTHQDILSSSAVRISLTDDGVQFVDFFRPYDVQPNGNQSIESGGFSILEPNTFKTGSAGRLGVTGRSSKLYIHNLDNLGGYRQGANGSDGVLQTLTLDGRISSGIGSYPLEGGYIYVNPDNAPLSAYKFTNASSNSTSAFFTLAGKSSAHSEGAGIPTVTSKNGEAGTGIVWLTDAVQGLLAYKAVPVNGSLEAVRIGGGFGGNATEVKVQGAGKYSRPVFGDGRVYVFDGLGRLVALGVR</sequence>
<evidence type="ECO:0000256" key="1">
    <source>
        <dbReference type="SAM" id="SignalP"/>
    </source>
</evidence>
<dbReference type="SUPFAM" id="SSF50998">
    <property type="entry name" value="Quinoprotein alcohol dehydrogenase-like"/>
    <property type="match status" value="1"/>
</dbReference>
<dbReference type="Proteomes" id="UP000800035">
    <property type="component" value="Unassembled WGS sequence"/>
</dbReference>
<proteinExistence type="predicted"/>
<name>A0A6A5TFN6_9PLEO</name>
<dbReference type="OrthoDB" id="5985073at2759"/>
<dbReference type="InterPro" id="IPR015943">
    <property type="entry name" value="WD40/YVTN_repeat-like_dom_sf"/>
</dbReference>
<gene>
    <name evidence="2" type="ORF">CC80DRAFT_481630</name>
</gene>
<accession>A0A6A5TFN6</accession>
<dbReference type="InterPro" id="IPR011047">
    <property type="entry name" value="Quinoprotein_ADH-like_sf"/>
</dbReference>
<keyword evidence="1" id="KW-0732">Signal</keyword>
<feature type="signal peptide" evidence="1">
    <location>
        <begin position="1"/>
        <end position="16"/>
    </location>
</feature>
<dbReference type="Gene3D" id="2.130.10.10">
    <property type="entry name" value="YVTN repeat-like/Quinoprotein amine dehydrogenase"/>
    <property type="match status" value="1"/>
</dbReference>
<organism evidence="2 3">
    <name type="scientific">Byssothecium circinans</name>
    <dbReference type="NCBI Taxonomy" id="147558"/>
    <lineage>
        <taxon>Eukaryota</taxon>
        <taxon>Fungi</taxon>
        <taxon>Dikarya</taxon>
        <taxon>Ascomycota</taxon>
        <taxon>Pezizomycotina</taxon>
        <taxon>Dothideomycetes</taxon>
        <taxon>Pleosporomycetidae</taxon>
        <taxon>Pleosporales</taxon>
        <taxon>Massarineae</taxon>
        <taxon>Massarinaceae</taxon>
        <taxon>Byssothecium</taxon>
    </lineage>
</organism>
<feature type="chain" id="PRO_5025612365" evidence="1">
    <location>
        <begin position="17"/>
        <end position="551"/>
    </location>
</feature>
<reference evidence="2" key="1">
    <citation type="journal article" date="2020" name="Stud. Mycol.">
        <title>101 Dothideomycetes genomes: a test case for predicting lifestyles and emergence of pathogens.</title>
        <authorList>
            <person name="Haridas S."/>
            <person name="Albert R."/>
            <person name="Binder M."/>
            <person name="Bloem J."/>
            <person name="Labutti K."/>
            <person name="Salamov A."/>
            <person name="Andreopoulos B."/>
            <person name="Baker S."/>
            <person name="Barry K."/>
            <person name="Bills G."/>
            <person name="Bluhm B."/>
            <person name="Cannon C."/>
            <person name="Castanera R."/>
            <person name="Culley D."/>
            <person name="Daum C."/>
            <person name="Ezra D."/>
            <person name="Gonzalez J."/>
            <person name="Henrissat B."/>
            <person name="Kuo A."/>
            <person name="Liang C."/>
            <person name="Lipzen A."/>
            <person name="Lutzoni F."/>
            <person name="Magnuson J."/>
            <person name="Mondo S."/>
            <person name="Nolan M."/>
            <person name="Ohm R."/>
            <person name="Pangilinan J."/>
            <person name="Park H.-J."/>
            <person name="Ramirez L."/>
            <person name="Alfaro M."/>
            <person name="Sun H."/>
            <person name="Tritt A."/>
            <person name="Yoshinaga Y."/>
            <person name="Zwiers L.-H."/>
            <person name="Turgeon B."/>
            <person name="Goodwin S."/>
            <person name="Spatafora J."/>
            <person name="Crous P."/>
            <person name="Grigoriev I."/>
        </authorList>
    </citation>
    <scope>NUCLEOTIDE SEQUENCE</scope>
    <source>
        <strain evidence="2">CBS 675.92</strain>
    </source>
</reference>
<dbReference type="EMBL" id="ML977020">
    <property type="protein sequence ID" value="KAF1951000.1"/>
    <property type="molecule type" value="Genomic_DNA"/>
</dbReference>
<dbReference type="AlphaFoldDB" id="A0A6A5TFN6"/>
<evidence type="ECO:0000313" key="3">
    <source>
        <dbReference type="Proteomes" id="UP000800035"/>
    </source>
</evidence>